<organism evidence="7 8">
    <name type="scientific">Croceimicrobium hydrocarbonivorans</name>
    <dbReference type="NCBI Taxonomy" id="2761580"/>
    <lineage>
        <taxon>Bacteria</taxon>
        <taxon>Pseudomonadati</taxon>
        <taxon>Bacteroidota</taxon>
        <taxon>Flavobacteriia</taxon>
        <taxon>Flavobacteriales</taxon>
        <taxon>Owenweeksiaceae</taxon>
        <taxon>Croceimicrobium</taxon>
    </lineage>
</organism>
<dbReference type="InterPro" id="IPR006696">
    <property type="entry name" value="DUF423"/>
</dbReference>
<feature type="transmembrane region" description="Helical" evidence="6">
    <location>
        <begin position="7"/>
        <end position="26"/>
    </location>
</feature>
<keyword evidence="8" id="KW-1185">Reference proteome</keyword>
<keyword evidence="4 6" id="KW-1133">Transmembrane helix</keyword>
<protein>
    <submittedName>
        <fullName evidence="7">DUF423 domain-containing protein</fullName>
    </submittedName>
</protein>
<keyword evidence="3 6" id="KW-0812">Transmembrane</keyword>
<comment type="similarity">
    <text evidence="2">Belongs to the UPF0382 family.</text>
</comment>
<evidence type="ECO:0000256" key="2">
    <source>
        <dbReference type="ARBA" id="ARBA00009694"/>
    </source>
</evidence>
<dbReference type="RefSeq" id="WP_210757925.1">
    <property type="nucleotide sequence ID" value="NZ_CP060139.1"/>
</dbReference>
<dbReference type="Proteomes" id="UP000516305">
    <property type="component" value="Chromosome"/>
</dbReference>
<feature type="transmembrane region" description="Helical" evidence="6">
    <location>
        <begin position="46"/>
        <end position="62"/>
    </location>
</feature>
<accession>A0A7H0VCE7</accession>
<sequence length="126" mass="13731">MKQQSLIRIIGLSGAIAVILGALGAHALKEHLSPEQIASFQTGVRYQMWHTIGLFALLHIGDKLKLSKVIIWLWIAGIILFSGSIYLLNLDDLMGLQLSFLGPITPLGGLCFIAGWILLVVGTLRK</sequence>
<dbReference type="PANTHER" id="PTHR43461">
    <property type="entry name" value="TRANSMEMBRANE PROTEIN 256"/>
    <property type="match status" value="1"/>
</dbReference>
<dbReference type="PANTHER" id="PTHR43461:SF1">
    <property type="entry name" value="TRANSMEMBRANE PROTEIN 256"/>
    <property type="match status" value="1"/>
</dbReference>
<gene>
    <name evidence="7" type="ORF">H4K34_13540</name>
</gene>
<dbReference type="KEGG" id="chyd:H4K34_13540"/>
<keyword evidence="5 6" id="KW-0472">Membrane</keyword>
<evidence type="ECO:0000313" key="8">
    <source>
        <dbReference type="Proteomes" id="UP000516305"/>
    </source>
</evidence>
<evidence type="ECO:0000256" key="3">
    <source>
        <dbReference type="ARBA" id="ARBA00022692"/>
    </source>
</evidence>
<proteinExistence type="inferred from homology"/>
<dbReference type="EMBL" id="CP060139">
    <property type="protein sequence ID" value="QNR23395.1"/>
    <property type="molecule type" value="Genomic_DNA"/>
</dbReference>
<dbReference type="AlphaFoldDB" id="A0A7H0VCE7"/>
<feature type="transmembrane region" description="Helical" evidence="6">
    <location>
        <begin position="69"/>
        <end position="88"/>
    </location>
</feature>
<evidence type="ECO:0000256" key="6">
    <source>
        <dbReference type="SAM" id="Phobius"/>
    </source>
</evidence>
<comment type="subcellular location">
    <subcellularLocation>
        <location evidence="1">Membrane</location>
        <topology evidence="1">Multi-pass membrane protein</topology>
    </subcellularLocation>
</comment>
<dbReference type="GO" id="GO:0005886">
    <property type="term" value="C:plasma membrane"/>
    <property type="evidence" value="ECO:0007669"/>
    <property type="project" value="TreeGrafter"/>
</dbReference>
<evidence type="ECO:0000256" key="5">
    <source>
        <dbReference type="ARBA" id="ARBA00023136"/>
    </source>
</evidence>
<name>A0A7H0VCE7_9FLAO</name>
<feature type="transmembrane region" description="Helical" evidence="6">
    <location>
        <begin position="100"/>
        <end position="124"/>
    </location>
</feature>
<reference evidence="7 8" key="1">
    <citation type="submission" date="2020-08" db="EMBL/GenBank/DDBJ databases">
        <title>Croceimicrobium hydrocarbonivorans gen. nov., sp. nov., a novel marine bacterium isolated from a bacterial consortium that degrades polyethylene terephthalate.</title>
        <authorList>
            <person name="Liu R."/>
        </authorList>
    </citation>
    <scope>NUCLEOTIDE SEQUENCE [LARGE SCALE GENOMIC DNA]</scope>
    <source>
        <strain evidence="7 8">A20-9</strain>
    </source>
</reference>
<evidence type="ECO:0000256" key="1">
    <source>
        <dbReference type="ARBA" id="ARBA00004141"/>
    </source>
</evidence>
<evidence type="ECO:0000313" key="7">
    <source>
        <dbReference type="EMBL" id="QNR23395.1"/>
    </source>
</evidence>
<dbReference type="Pfam" id="PF04241">
    <property type="entry name" value="DUF423"/>
    <property type="match status" value="1"/>
</dbReference>
<evidence type="ECO:0000256" key="4">
    <source>
        <dbReference type="ARBA" id="ARBA00022989"/>
    </source>
</evidence>